<accession>A0A5M6D0K2</accession>
<dbReference type="EMBL" id="VWOX01000011">
    <property type="protein sequence ID" value="KAA5541028.1"/>
    <property type="molecule type" value="Genomic_DNA"/>
</dbReference>
<dbReference type="Proteomes" id="UP000324479">
    <property type="component" value="Unassembled WGS sequence"/>
</dbReference>
<feature type="coiled-coil region" evidence="1">
    <location>
        <begin position="138"/>
        <end position="165"/>
    </location>
</feature>
<comment type="caution">
    <text evidence="2">The sequence shown here is derived from an EMBL/GenBank/DDBJ whole genome shotgun (WGS) entry which is preliminary data.</text>
</comment>
<dbReference type="AlphaFoldDB" id="A0A5M6D0K2"/>
<proteinExistence type="predicted"/>
<sequence length="494" mass="57000">MTISGPMMHRQLMDGYKGVQERLEHQRVSMQSIDSQRGELDDDRSDALVDLAEHYLPELTREAIQNSWIEVRSEVSRILMRKADHQRRVGQNLADASDQRSLQEDRLFELNESLDKADRHQQELAKQVESRLAADDAFSTLSTQAAAAEVALERAEANLSEIEQDAARKLPSYKDSALFQYLKDRQFGTSEYEKRGFTRRMDRWLAKFIDYRKAKQGYDFLIKTPEQMRKIIAEDRSALDTVMTELEQRRDEVADEVGLTKAIAEVEKLNQRHGEQMVQLESLRQQCETLQGELNDLQDTRGSYYREAVNAFRNMLSQFDSRDLASRARRTPTLTDDQIVARIVGVQEQLAHLDQDTRRQHQELQQLQGCLDAVGRLIQRFRAARFDGSRSTFLPTVDVVTELQRAETERDVEMLWDRLRQAQRWGPTLGEQMTQVATHPVTQVLISAMAQAAGAAMSEQARRAGRRRYPGSRRYRNAPWFTDSSGSNSGRMRW</sequence>
<dbReference type="RefSeq" id="WP_150078072.1">
    <property type="nucleotide sequence ID" value="NZ_VWOX01000011.1"/>
</dbReference>
<keyword evidence="3" id="KW-1185">Reference proteome</keyword>
<name>A0A5M6D0K2_9BACT</name>
<evidence type="ECO:0000256" key="1">
    <source>
        <dbReference type="SAM" id="Coils"/>
    </source>
</evidence>
<gene>
    <name evidence="2" type="ORF">FYK55_19205</name>
</gene>
<reference evidence="2 3" key="1">
    <citation type="submission" date="2019-08" db="EMBL/GenBank/DDBJ databases">
        <authorList>
            <person name="Dhanesh K."/>
            <person name="Kumar G."/>
            <person name="Sasikala C."/>
            <person name="Venkata Ramana C."/>
        </authorList>
    </citation>
    <scope>NUCLEOTIDE SEQUENCE [LARGE SCALE GENOMIC DNA]</scope>
    <source>
        <strain evidence="2 3">JC645</strain>
    </source>
</reference>
<organism evidence="2 3">
    <name type="scientific">Roseiconus nitratireducens</name>
    <dbReference type="NCBI Taxonomy" id="2605748"/>
    <lineage>
        <taxon>Bacteria</taxon>
        <taxon>Pseudomonadati</taxon>
        <taxon>Planctomycetota</taxon>
        <taxon>Planctomycetia</taxon>
        <taxon>Pirellulales</taxon>
        <taxon>Pirellulaceae</taxon>
        <taxon>Roseiconus</taxon>
    </lineage>
</organism>
<keyword evidence="1" id="KW-0175">Coiled coil</keyword>
<evidence type="ECO:0000313" key="3">
    <source>
        <dbReference type="Proteomes" id="UP000324479"/>
    </source>
</evidence>
<evidence type="ECO:0000313" key="2">
    <source>
        <dbReference type="EMBL" id="KAA5541028.1"/>
    </source>
</evidence>
<protein>
    <submittedName>
        <fullName evidence="2">Uncharacterized protein</fullName>
    </submittedName>
</protein>
<feature type="coiled-coil region" evidence="1">
    <location>
        <begin position="263"/>
        <end position="300"/>
    </location>
</feature>